<accession>A0AA90NEK7</accession>
<keyword evidence="2" id="KW-0489">Methyltransferase</keyword>
<keyword evidence="2" id="KW-0808">Transferase</keyword>
<evidence type="ECO:0000259" key="1">
    <source>
        <dbReference type="Pfam" id="PF08241"/>
    </source>
</evidence>
<reference evidence="2" key="1">
    <citation type="submission" date="2023-08" db="EMBL/GenBank/DDBJ databases">
        <title>The draft genome of Tsukamurella strandjordii strain 050030.</title>
        <authorList>
            <person name="Zhao F."/>
            <person name="Feng Y."/>
            <person name="Zong Z."/>
        </authorList>
    </citation>
    <scope>NUCLEOTIDE SEQUENCE</scope>
    <source>
        <strain evidence="2">050030</strain>
    </source>
</reference>
<dbReference type="Gene3D" id="3.40.50.150">
    <property type="entry name" value="Vaccinia Virus protein VP39"/>
    <property type="match status" value="1"/>
</dbReference>
<dbReference type="InterPro" id="IPR013216">
    <property type="entry name" value="Methyltransf_11"/>
</dbReference>
<dbReference type="EMBL" id="JAUTIX010000010">
    <property type="protein sequence ID" value="MDP0400533.1"/>
    <property type="molecule type" value="Genomic_DNA"/>
</dbReference>
<keyword evidence="3" id="KW-1185">Reference proteome</keyword>
<feature type="domain" description="Methyltransferase type 11" evidence="1">
    <location>
        <begin position="40"/>
        <end position="139"/>
    </location>
</feature>
<dbReference type="GO" id="GO:0032259">
    <property type="term" value="P:methylation"/>
    <property type="evidence" value="ECO:0007669"/>
    <property type="project" value="UniProtKB-KW"/>
</dbReference>
<proteinExistence type="predicted"/>
<evidence type="ECO:0000313" key="3">
    <source>
        <dbReference type="Proteomes" id="UP001178281"/>
    </source>
</evidence>
<dbReference type="CDD" id="cd02440">
    <property type="entry name" value="AdoMet_MTases"/>
    <property type="match status" value="1"/>
</dbReference>
<sequence>MPSMSTIESLFCRSAPWEAATRRWVLPWALQGVRPTGRVLEIGGGGGAMAAQLLAASTPADRLQLTVTDFDPVMVGAAQDRLQRFGGRAHAEVADATALPFGDGEFDTVVSFIMLHHVVAWEQALREAVRVLRPGGTLVGYDLLGTAPARILHRLEGAPHRFIDRGQLRPHLAGLPLRDLTVRENVALTRFRATRTAGR</sequence>
<gene>
    <name evidence="2" type="ORF">Q7X28_21655</name>
</gene>
<dbReference type="Proteomes" id="UP001178281">
    <property type="component" value="Unassembled WGS sequence"/>
</dbReference>
<dbReference type="PANTHER" id="PTHR43591:SF24">
    <property type="entry name" value="2-METHOXY-6-POLYPRENYL-1,4-BENZOQUINOL METHYLASE, MITOCHONDRIAL"/>
    <property type="match status" value="1"/>
</dbReference>
<dbReference type="PANTHER" id="PTHR43591">
    <property type="entry name" value="METHYLTRANSFERASE"/>
    <property type="match status" value="1"/>
</dbReference>
<dbReference type="EC" id="2.1.-.-" evidence="2"/>
<name>A0AA90NEK7_9ACTN</name>
<dbReference type="InterPro" id="IPR029063">
    <property type="entry name" value="SAM-dependent_MTases_sf"/>
</dbReference>
<dbReference type="Pfam" id="PF08241">
    <property type="entry name" value="Methyltransf_11"/>
    <property type="match status" value="1"/>
</dbReference>
<evidence type="ECO:0000313" key="2">
    <source>
        <dbReference type="EMBL" id="MDP0400533.1"/>
    </source>
</evidence>
<dbReference type="RefSeq" id="WP_305112906.1">
    <property type="nucleotide sequence ID" value="NZ_JAUTIX010000010.1"/>
</dbReference>
<dbReference type="AlphaFoldDB" id="A0AA90NEK7"/>
<dbReference type="SUPFAM" id="SSF53335">
    <property type="entry name" value="S-adenosyl-L-methionine-dependent methyltransferases"/>
    <property type="match status" value="1"/>
</dbReference>
<comment type="caution">
    <text evidence="2">The sequence shown here is derived from an EMBL/GenBank/DDBJ whole genome shotgun (WGS) entry which is preliminary data.</text>
</comment>
<protein>
    <submittedName>
        <fullName evidence="2">Class I SAM-dependent methyltransferase</fullName>
        <ecNumber evidence="2">2.1.-.-</ecNumber>
    </submittedName>
</protein>
<organism evidence="2 3">
    <name type="scientific">Tsukamurella strandjordii</name>
    <dbReference type="NCBI Taxonomy" id="147577"/>
    <lineage>
        <taxon>Bacteria</taxon>
        <taxon>Bacillati</taxon>
        <taxon>Actinomycetota</taxon>
        <taxon>Actinomycetes</taxon>
        <taxon>Mycobacteriales</taxon>
        <taxon>Tsukamurellaceae</taxon>
        <taxon>Tsukamurella</taxon>
    </lineage>
</organism>
<dbReference type="GO" id="GO:0008757">
    <property type="term" value="F:S-adenosylmethionine-dependent methyltransferase activity"/>
    <property type="evidence" value="ECO:0007669"/>
    <property type="project" value="InterPro"/>
</dbReference>